<dbReference type="InterPro" id="IPR017871">
    <property type="entry name" value="ABC_transporter-like_CS"/>
</dbReference>
<comment type="subcellular location">
    <subcellularLocation>
        <location evidence="1">Membrane</location>
        <topology evidence="1">Multi-pass membrane protein</topology>
    </subcellularLocation>
</comment>
<dbReference type="SUPFAM" id="SSF52540">
    <property type="entry name" value="P-loop containing nucleoside triphosphate hydrolases"/>
    <property type="match status" value="1"/>
</dbReference>
<evidence type="ECO:0000313" key="9">
    <source>
        <dbReference type="EMBL" id="GMS93235.1"/>
    </source>
</evidence>
<dbReference type="EMBL" id="BTSX01000004">
    <property type="protein sequence ID" value="GMS93235.1"/>
    <property type="molecule type" value="Genomic_DNA"/>
</dbReference>
<dbReference type="AlphaFoldDB" id="A0AAV5TDG9"/>
<feature type="transmembrane region" description="Helical" evidence="7">
    <location>
        <begin position="199"/>
        <end position="220"/>
    </location>
</feature>
<keyword evidence="5 7" id="KW-1133">Transmembrane helix</keyword>
<keyword evidence="4" id="KW-0067">ATP-binding</keyword>
<dbReference type="PROSITE" id="PS00211">
    <property type="entry name" value="ABC_TRANSPORTER_1"/>
    <property type="match status" value="1"/>
</dbReference>
<evidence type="ECO:0000256" key="6">
    <source>
        <dbReference type="ARBA" id="ARBA00023136"/>
    </source>
</evidence>
<feature type="non-terminal residue" evidence="9">
    <location>
        <position position="1"/>
    </location>
</feature>
<feature type="transmembrane region" description="Helical" evidence="7">
    <location>
        <begin position="934"/>
        <end position="954"/>
    </location>
</feature>
<feature type="non-terminal residue" evidence="9">
    <location>
        <position position="974"/>
    </location>
</feature>
<dbReference type="Gene3D" id="3.40.50.300">
    <property type="entry name" value="P-loop containing nucleotide triphosphate hydrolases"/>
    <property type="match status" value="1"/>
</dbReference>
<dbReference type="InterPro" id="IPR003439">
    <property type="entry name" value="ABC_transporter-like_ATP-bd"/>
</dbReference>
<keyword evidence="10" id="KW-1185">Reference proteome</keyword>
<accession>A0AAV5TDG9</accession>
<keyword evidence="3" id="KW-0547">Nucleotide-binding</keyword>
<feature type="transmembrane region" description="Helical" evidence="7">
    <location>
        <begin position="856"/>
        <end position="880"/>
    </location>
</feature>
<dbReference type="InterPro" id="IPR003593">
    <property type="entry name" value="AAA+_ATPase"/>
</dbReference>
<organism evidence="9 10">
    <name type="scientific">Pristionchus entomophagus</name>
    <dbReference type="NCBI Taxonomy" id="358040"/>
    <lineage>
        <taxon>Eukaryota</taxon>
        <taxon>Metazoa</taxon>
        <taxon>Ecdysozoa</taxon>
        <taxon>Nematoda</taxon>
        <taxon>Chromadorea</taxon>
        <taxon>Rhabditida</taxon>
        <taxon>Rhabditina</taxon>
        <taxon>Diplogasteromorpha</taxon>
        <taxon>Diplogasteroidea</taxon>
        <taxon>Neodiplogasteridae</taxon>
        <taxon>Pristionchus</taxon>
    </lineage>
</organism>
<dbReference type="GO" id="GO:0005319">
    <property type="term" value="F:lipid transporter activity"/>
    <property type="evidence" value="ECO:0007669"/>
    <property type="project" value="TreeGrafter"/>
</dbReference>
<reference evidence="9" key="1">
    <citation type="submission" date="2023-10" db="EMBL/GenBank/DDBJ databases">
        <title>Genome assembly of Pristionchus species.</title>
        <authorList>
            <person name="Yoshida K."/>
            <person name="Sommer R.J."/>
        </authorList>
    </citation>
    <scope>NUCLEOTIDE SEQUENCE</scope>
    <source>
        <strain evidence="9">RS0144</strain>
    </source>
</reference>
<dbReference type="InterPro" id="IPR027417">
    <property type="entry name" value="P-loop_NTPase"/>
</dbReference>
<dbReference type="CDD" id="cd03263">
    <property type="entry name" value="ABC_subfamily_A"/>
    <property type="match status" value="1"/>
</dbReference>
<dbReference type="InterPro" id="IPR013525">
    <property type="entry name" value="ABC2_TM"/>
</dbReference>
<feature type="transmembrane region" description="Helical" evidence="7">
    <location>
        <begin position="124"/>
        <end position="146"/>
    </location>
</feature>
<dbReference type="PANTHER" id="PTHR19229">
    <property type="entry name" value="ATP-BINDING CASSETTE TRANSPORTER SUBFAMILY A ABCA"/>
    <property type="match status" value="1"/>
</dbReference>
<feature type="transmembrane region" description="Helical" evidence="7">
    <location>
        <begin position="167"/>
        <end position="193"/>
    </location>
</feature>
<evidence type="ECO:0000259" key="8">
    <source>
        <dbReference type="PROSITE" id="PS50893"/>
    </source>
</evidence>
<gene>
    <name evidence="9" type="ORF">PENTCL1PPCAC_15410</name>
</gene>
<evidence type="ECO:0000256" key="1">
    <source>
        <dbReference type="ARBA" id="ARBA00004141"/>
    </source>
</evidence>
<dbReference type="Pfam" id="PF00005">
    <property type="entry name" value="ABC_tran"/>
    <property type="match status" value="1"/>
</dbReference>
<evidence type="ECO:0000256" key="7">
    <source>
        <dbReference type="SAM" id="Phobius"/>
    </source>
</evidence>
<dbReference type="PROSITE" id="PS50893">
    <property type="entry name" value="ABC_TRANSPORTER_2"/>
    <property type="match status" value="1"/>
</dbReference>
<proteinExistence type="predicted"/>
<comment type="caution">
    <text evidence="9">The sequence shown here is derived from an EMBL/GenBank/DDBJ whole genome shotgun (WGS) entry which is preliminary data.</text>
</comment>
<dbReference type="PANTHER" id="PTHR19229:SF250">
    <property type="entry name" value="ABC TRANSPORTER DOMAIN-CONTAINING PROTEIN-RELATED"/>
    <property type="match status" value="1"/>
</dbReference>
<dbReference type="GO" id="GO:0005524">
    <property type="term" value="F:ATP binding"/>
    <property type="evidence" value="ECO:0007669"/>
    <property type="project" value="UniProtKB-KW"/>
</dbReference>
<dbReference type="Proteomes" id="UP001432027">
    <property type="component" value="Unassembled WGS sequence"/>
</dbReference>
<feature type="transmembrane region" description="Helical" evidence="7">
    <location>
        <begin position="900"/>
        <end position="928"/>
    </location>
</feature>
<dbReference type="GO" id="GO:0016887">
    <property type="term" value="F:ATP hydrolysis activity"/>
    <property type="evidence" value="ECO:0007669"/>
    <property type="project" value="InterPro"/>
</dbReference>
<evidence type="ECO:0000256" key="5">
    <source>
        <dbReference type="ARBA" id="ARBA00022989"/>
    </source>
</evidence>
<evidence type="ECO:0000256" key="4">
    <source>
        <dbReference type="ARBA" id="ARBA00022840"/>
    </source>
</evidence>
<dbReference type="InterPro" id="IPR026082">
    <property type="entry name" value="ABCA"/>
</dbReference>
<evidence type="ECO:0000256" key="2">
    <source>
        <dbReference type="ARBA" id="ARBA00022692"/>
    </source>
</evidence>
<keyword evidence="6 7" id="KW-0472">Membrane</keyword>
<feature type="domain" description="ABC transporter" evidence="8">
    <location>
        <begin position="334"/>
        <end position="562"/>
    </location>
</feature>
<evidence type="ECO:0000256" key="3">
    <source>
        <dbReference type="ARBA" id="ARBA00022741"/>
    </source>
</evidence>
<dbReference type="GO" id="GO:0140359">
    <property type="term" value="F:ABC-type transporter activity"/>
    <property type="evidence" value="ECO:0007669"/>
    <property type="project" value="InterPro"/>
</dbReference>
<dbReference type="FunFam" id="3.40.50.300:FF:000933">
    <property type="entry name" value="ABC transporter A family member 7"/>
    <property type="match status" value="1"/>
</dbReference>
<keyword evidence="2 7" id="KW-0812">Transmembrane</keyword>
<feature type="transmembrane region" description="Helical" evidence="7">
    <location>
        <begin position="698"/>
        <end position="716"/>
    </location>
</feature>
<name>A0AAV5TDG9_9BILA</name>
<dbReference type="SMART" id="SM00382">
    <property type="entry name" value="AAA"/>
    <property type="match status" value="1"/>
</dbReference>
<sequence length="974" mass="109618">KVHFRCNNATCAETNQTLEQFCATYMCSAEHFRSTLNANFHKFNAKEMDVTIYGNQLFYAAENNIKGSWEEFNFAERYPYGIDPINQLSTSFVKYATNVSTPVFYHTLGMPDAQPLTYPRTLTFQFLIVLISLVPMLSAINVTREISAERESNMKEYLLVMGMSRSVYYAHHLVFALLKALPATIAVSVLIIIDNVYIGFHFLLVYLIFVAEQISVSALISSIIKKPNIATITAFVVIPFTSTLAILFPIMRTTMPWSFLVCFNPGHAMQLAIDALIEACYRDYTVYWFADFKYALPFGPIVLIMAYDKESLEEELLVNIHENDPSLASAKVDIELSNIHKTWPSGERAVRGIDIKLYRGQVTALLGHNGAGKSTTFAMIAGIVVPSSGTIKIGDADEKGKHAARQSLVGFCPQYNPIFPRLTVNEHLDFFARLKGVVEWREEGAKLLELLLLTDKAKTLSSKLSGGMKRKLCIAMALIGNSRVVLLDEPTAGVDTGARRDIERLLIQQKRERTFLLTTHYTDEAENLGDRILIMAGGKVVCSGSPSFLNREFGAGYILSCVAIDSNRLHGISDETLQLVKQHISNAKAERQHGQQFEIWLDKEECDRFPDLFRALEDAYIQIGIESYGLSMNTLEQVFLRVGEMTGAKNREAEVNEALDILLKENNNRVSGIGSIFKRFLYLQYKRAIYEMINAKSLIFYFLPVIALIFASSRLATMDVNLNGGGESTIELMVFKKCARIGIESSTRLFDKFQAALPPKSDCIVVEEMDNAIDWFEQTAMVRRPLILAAIARNDTAGGIVVHRVNNQYLAWPALAVTLLRAMSNQSFSLSMNYAPVPRDSVPDTPTTPGGLGFDMAMFSILPFLIVFPMMIYRAIGFYVVERSVKFGHQQFLTGLSRFLYWFASFVSDCWTFAIYYIAMIVFCLIFGLLKNELLYLTPLFLLCSLISLVKIYIIQRIFTSKMKAENFVSLILV</sequence>
<evidence type="ECO:0000313" key="10">
    <source>
        <dbReference type="Proteomes" id="UP001432027"/>
    </source>
</evidence>
<dbReference type="Pfam" id="PF12698">
    <property type="entry name" value="ABC2_membrane_3"/>
    <property type="match status" value="2"/>
</dbReference>
<protein>
    <recommendedName>
        <fullName evidence="8">ABC transporter domain-containing protein</fullName>
    </recommendedName>
</protein>
<feature type="transmembrane region" description="Helical" evidence="7">
    <location>
        <begin position="232"/>
        <end position="251"/>
    </location>
</feature>
<dbReference type="GO" id="GO:0016020">
    <property type="term" value="C:membrane"/>
    <property type="evidence" value="ECO:0007669"/>
    <property type="project" value="UniProtKB-SubCell"/>
</dbReference>